<evidence type="ECO:0000313" key="2">
    <source>
        <dbReference type="Proteomes" id="UP000789759"/>
    </source>
</evidence>
<keyword evidence="2" id="KW-1185">Reference proteome</keyword>
<proteinExistence type="predicted"/>
<dbReference type="Proteomes" id="UP000789759">
    <property type="component" value="Unassembled WGS sequence"/>
</dbReference>
<reference evidence="1" key="1">
    <citation type="submission" date="2021-06" db="EMBL/GenBank/DDBJ databases">
        <authorList>
            <person name="Kallberg Y."/>
            <person name="Tangrot J."/>
            <person name="Rosling A."/>
        </authorList>
    </citation>
    <scope>NUCLEOTIDE SEQUENCE</scope>
    <source>
        <strain evidence="1">FL966</strain>
    </source>
</reference>
<gene>
    <name evidence="1" type="ORF">CPELLU_LOCUS20650</name>
</gene>
<protein>
    <submittedName>
        <fullName evidence="1">5763_t:CDS:1</fullName>
    </submittedName>
</protein>
<accession>A0A9N9KJH1</accession>
<name>A0A9N9KJH1_9GLOM</name>
<organism evidence="1 2">
    <name type="scientific">Cetraspora pellucida</name>
    <dbReference type="NCBI Taxonomy" id="1433469"/>
    <lineage>
        <taxon>Eukaryota</taxon>
        <taxon>Fungi</taxon>
        <taxon>Fungi incertae sedis</taxon>
        <taxon>Mucoromycota</taxon>
        <taxon>Glomeromycotina</taxon>
        <taxon>Glomeromycetes</taxon>
        <taxon>Diversisporales</taxon>
        <taxon>Gigasporaceae</taxon>
        <taxon>Cetraspora</taxon>
    </lineage>
</organism>
<comment type="caution">
    <text evidence="1">The sequence shown here is derived from an EMBL/GenBank/DDBJ whole genome shotgun (WGS) entry which is preliminary data.</text>
</comment>
<sequence length="61" mass="6815">PSLTVVRMKDVQTKIKLSQEEEGDNKCGCFEVSGDRVRCKFEEIECPKALPKPCINTTAVD</sequence>
<dbReference type="AlphaFoldDB" id="A0A9N9KJH1"/>
<dbReference type="EMBL" id="CAJVQA010064743">
    <property type="protein sequence ID" value="CAG8830780.1"/>
    <property type="molecule type" value="Genomic_DNA"/>
</dbReference>
<evidence type="ECO:0000313" key="1">
    <source>
        <dbReference type="EMBL" id="CAG8830780.1"/>
    </source>
</evidence>
<feature type="non-terminal residue" evidence="1">
    <location>
        <position position="1"/>
    </location>
</feature>